<keyword evidence="3" id="KW-0812">Transmembrane</keyword>
<dbReference type="KEGG" id="slr:L21SP2_2348"/>
<dbReference type="AlphaFoldDB" id="V5WKH9"/>
<dbReference type="FunFam" id="3.30.70.270:FF:000001">
    <property type="entry name" value="Diguanylate cyclase domain protein"/>
    <property type="match status" value="1"/>
</dbReference>
<dbReference type="EC" id="2.7.7.65" evidence="1"/>
<dbReference type="NCBIfam" id="TIGR00254">
    <property type="entry name" value="GGDEF"/>
    <property type="match status" value="1"/>
</dbReference>
<protein>
    <recommendedName>
        <fullName evidence="1">diguanylate cyclase</fullName>
        <ecNumber evidence="1">2.7.7.65</ecNumber>
    </recommendedName>
</protein>
<dbReference type="Proteomes" id="UP000018680">
    <property type="component" value="Chromosome"/>
</dbReference>
<feature type="transmembrane region" description="Helical" evidence="3">
    <location>
        <begin position="183"/>
        <end position="204"/>
    </location>
</feature>
<dbReference type="InterPro" id="IPR050469">
    <property type="entry name" value="Diguanylate_Cyclase"/>
</dbReference>
<dbReference type="EMBL" id="CP006939">
    <property type="protein sequence ID" value="AHC15701.1"/>
    <property type="molecule type" value="Genomic_DNA"/>
</dbReference>
<feature type="transmembrane region" description="Helical" evidence="3">
    <location>
        <begin position="6"/>
        <end position="26"/>
    </location>
</feature>
<evidence type="ECO:0000313" key="5">
    <source>
        <dbReference type="EMBL" id="AHC15701.1"/>
    </source>
</evidence>
<sequence length="516" mass="58876">MLIQHDLVRISSLLAGFVTFAMLIWTGRRMRQNFRARIYFALTACTFMYAFGYSQALIQTNLDSLIFWTRFEFAGVPFIPLFLVLLSAHTRFYRENQPFPSWVYLFLIPGLASMFANWFYPSTNLYYLNRSFRMSDPFLMVNSITPGPLWYLQNIQAVAAIIFSLIVYAEGSLRIRNKRKDMLLMLFGISIPAGGFILSLSGIYQSSYDMVPALLGLASPFFAAGIISDRLISDLSYARLNFYKTTENPVFIFNTENHLIDLNAAALKAFRTTRKQALNRTWYDLLDGLNDGEVKITTEQTQLGKELSFNGNTYSYTSLIFKDHKGRVRGLLRALYDITQAKNAMSVLEQEASFDGLTGLLTRRRWENNVEMALKQGVRFSHSGSLLVLDLDHFKSINDTYGHQAGDLVLRELSQRLKSVLRDIDIIGRYGGEELGIWLMQTRPEDALVVGEKLRKLVTDLIIRTGGNSIEASASVGIYGENELSSTDLFYYFKKADRALYRAKENGRDRVEISRE</sequence>
<feature type="transmembrane region" description="Helical" evidence="3">
    <location>
        <begin position="102"/>
        <end position="120"/>
    </location>
</feature>
<dbReference type="InterPro" id="IPR000160">
    <property type="entry name" value="GGDEF_dom"/>
</dbReference>
<name>V5WKH9_9SPIO</name>
<evidence type="ECO:0000256" key="3">
    <source>
        <dbReference type="SAM" id="Phobius"/>
    </source>
</evidence>
<reference evidence="5 6" key="1">
    <citation type="journal article" date="2015" name="Stand. Genomic Sci.">
        <title>Complete genome sequence and description of Salinispira pacifica gen. nov., sp. nov., a novel spirochaete isolated form a hypersaline microbial mat.</title>
        <authorList>
            <person name="Ben Hania W."/>
            <person name="Joseph M."/>
            <person name="Schumann P."/>
            <person name="Bunk B."/>
            <person name="Fiebig A."/>
            <person name="Sproer C."/>
            <person name="Klenk H.P."/>
            <person name="Fardeau M.L."/>
            <person name="Spring S."/>
        </authorList>
    </citation>
    <scope>NUCLEOTIDE SEQUENCE [LARGE SCALE GENOMIC DNA]</scope>
    <source>
        <strain evidence="5 6">L21-RPul-D2</strain>
    </source>
</reference>
<dbReference type="PROSITE" id="PS50887">
    <property type="entry name" value="GGDEF"/>
    <property type="match status" value="1"/>
</dbReference>
<dbReference type="InterPro" id="IPR029787">
    <property type="entry name" value="Nucleotide_cyclase"/>
</dbReference>
<dbReference type="Pfam" id="PF00990">
    <property type="entry name" value="GGDEF"/>
    <property type="match status" value="1"/>
</dbReference>
<dbReference type="Gene3D" id="3.30.70.270">
    <property type="match status" value="1"/>
</dbReference>
<feature type="transmembrane region" description="Helical" evidence="3">
    <location>
        <begin position="150"/>
        <end position="171"/>
    </location>
</feature>
<evidence type="ECO:0000256" key="1">
    <source>
        <dbReference type="ARBA" id="ARBA00012528"/>
    </source>
</evidence>
<dbReference type="PATRIC" id="fig|1307761.3.peg.2340"/>
<dbReference type="Pfam" id="PF16927">
    <property type="entry name" value="HisKA_7TM"/>
    <property type="match status" value="1"/>
</dbReference>
<keyword evidence="3" id="KW-1133">Transmembrane helix</keyword>
<dbReference type="HOGENOM" id="CLU_025182_2_0_12"/>
<dbReference type="SUPFAM" id="SSF55785">
    <property type="entry name" value="PYP-like sensor domain (PAS domain)"/>
    <property type="match status" value="1"/>
</dbReference>
<feature type="transmembrane region" description="Helical" evidence="3">
    <location>
        <begin position="70"/>
        <end position="90"/>
    </location>
</feature>
<keyword evidence="6" id="KW-1185">Reference proteome</keyword>
<comment type="catalytic activity">
    <reaction evidence="2">
        <text>2 GTP = 3',3'-c-di-GMP + 2 diphosphate</text>
        <dbReference type="Rhea" id="RHEA:24898"/>
        <dbReference type="ChEBI" id="CHEBI:33019"/>
        <dbReference type="ChEBI" id="CHEBI:37565"/>
        <dbReference type="ChEBI" id="CHEBI:58805"/>
        <dbReference type="EC" id="2.7.7.65"/>
    </reaction>
</comment>
<dbReference type="InterPro" id="IPR043128">
    <property type="entry name" value="Rev_trsase/Diguanyl_cyclase"/>
</dbReference>
<gene>
    <name evidence="5" type="ORF">L21SP2_2348</name>
</gene>
<dbReference type="STRING" id="1307761.L21SP2_2348"/>
<dbReference type="PANTHER" id="PTHR45138:SF9">
    <property type="entry name" value="DIGUANYLATE CYCLASE DGCM-RELATED"/>
    <property type="match status" value="1"/>
</dbReference>
<dbReference type="OrthoDB" id="9779586at2"/>
<dbReference type="SUPFAM" id="SSF55073">
    <property type="entry name" value="Nucleotide cyclase"/>
    <property type="match status" value="1"/>
</dbReference>
<feature type="transmembrane region" description="Helical" evidence="3">
    <location>
        <begin position="38"/>
        <end position="58"/>
    </location>
</feature>
<keyword evidence="3" id="KW-0472">Membrane</keyword>
<proteinExistence type="predicted"/>
<accession>V5WKH9</accession>
<dbReference type="GO" id="GO:0052621">
    <property type="term" value="F:diguanylate cyclase activity"/>
    <property type="evidence" value="ECO:0007669"/>
    <property type="project" value="UniProtKB-EC"/>
</dbReference>
<evidence type="ECO:0000259" key="4">
    <source>
        <dbReference type="PROSITE" id="PS50887"/>
    </source>
</evidence>
<organism evidence="5 6">
    <name type="scientific">Salinispira pacifica</name>
    <dbReference type="NCBI Taxonomy" id="1307761"/>
    <lineage>
        <taxon>Bacteria</taxon>
        <taxon>Pseudomonadati</taxon>
        <taxon>Spirochaetota</taxon>
        <taxon>Spirochaetia</taxon>
        <taxon>Spirochaetales</taxon>
        <taxon>Spirochaetaceae</taxon>
        <taxon>Salinispira</taxon>
    </lineage>
</organism>
<dbReference type="RefSeq" id="WP_024268605.1">
    <property type="nucleotide sequence ID" value="NC_023035.1"/>
</dbReference>
<dbReference type="InterPro" id="IPR031621">
    <property type="entry name" value="HisKA_7TM"/>
</dbReference>
<dbReference type="Gene3D" id="3.30.450.20">
    <property type="entry name" value="PAS domain"/>
    <property type="match status" value="1"/>
</dbReference>
<dbReference type="SMART" id="SM00267">
    <property type="entry name" value="GGDEF"/>
    <property type="match status" value="1"/>
</dbReference>
<dbReference type="PANTHER" id="PTHR45138">
    <property type="entry name" value="REGULATORY COMPONENTS OF SENSORY TRANSDUCTION SYSTEM"/>
    <property type="match status" value="1"/>
</dbReference>
<feature type="domain" description="GGDEF" evidence="4">
    <location>
        <begin position="382"/>
        <end position="516"/>
    </location>
</feature>
<evidence type="ECO:0000256" key="2">
    <source>
        <dbReference type="ARBA" id="ARBA00034247"/>
    </source>
</evidence>
<evidence type="ECO:0000313" key="6">
    <source>
        <dbReference type="Proteomes" id="UP000018680"/>
    </source>
</evidence>
<dbReference type="CDD" id="cd01949">
    <property type="entry name" value="GGDEF"/>
    <property type="match status" value="1"/>
</dbReference>
<dbReference type="eggNOG" id="COG3706">
    <property type="taxonomic scope" value="Bacteria"/>
</dbReference>
<dbReference type="InterPro" id="IPR035965">
    <property type="entry name" value="PAS-like_dom_sf"/>
</dbReference>